<accession>A0A238BTG8</accession>
<dbReference type="EMBL" id="KZ270006">
    <property type="protein sequence ID" value="OZC08572.1"/>
    <property type="molecule type" value="Genomic_DNA"/>
</dbReference>
<keyword evidence="2" id="KW-1185">Reference proteome</keyword>
<dbReference type="InterPro" id="IPR050874">
    <property type="entry name" value="Diverse_PLD-related"/>
</dbReference>
<dbReference type="Proteomes" id="UP000242913">
    <property type="component" value="Unassembled WGS sequence"/>
</dbReference>
<gene>
    <name evidence="1" type="ORF">X798_04375</name>
</gene>
<reference evidence="1 2" key="1">
    <citation type="submission" date="2015-12" db="EMBL/GenBank/DDBJ databases">
        <title>Draft genome of the nematode, Onchocerca flexuosa.</title>
        <authorList>
            <person name="Mitreva M."/>
        </authorList>
    </citation>
    <scope>NUCLEOTIDE SEQUENCE [LARGE SCALE GENOMIC DNA]</scope>
    <source>
        <strain evidence="1">Red Deer</strain>
    </source>
</reference>
<name>A0A238BTG8_9BILA</name>
<evidence type="ECO:0000313" key="1">
    <source>
        <dbReference type="EMBL" id="OZC08572.1"/>
    </source>
</evidence>
<dbReference type="OrthoDB" id="1923775at2759"/>
<organism evidence="1 2">
    <name type="scientific">Onchocerca flexuosa</name>
    <dbReference type="NCBI Taxonomy" id="387005"/>
    <lineage>
        <taxon>Eukaryota</taxon>
        <taxon>Metazoa</taxon>
        <taxon>Ecdysozoa</taxon>
        <taxon>Nematoda</taxon>
        <taxon>Chromadorea</taxon>
        <taxon>Rhabditida</taxon>
        <taxon>Spirurina</taxon>
        <taxon>Spiruromorpha</taxon>
        <taxon>Filarioidea</taxon>
        <taxon>Onchocercidae</taxon>
        <taxon>Onchocerca</taxon>
    </lineage>
</organism>
<proteinExistence type="predicted"/>
<dbReference type="PANTHER" id="PTHR10185:SF17">
    <property type="entry name" value="GM01519P-RELATED"/>
    <property type="match status" value="1"/>
</dbReference>
<dbReference type="AlphaFoldDB" id="A0A238BTG8"/>
<evidence type="ECO:0000313" key="2">
    <source>
        <dbReference type="Proteomes" id="UP000242913"/>
    </source>
</evidence>
<protein>
    <submittedName>
        <fullName evidence="1">Uncharacterized protein</fullName>
    </submittedName>
</protein>
<sequence>MALQVIGRAVQLVETIPSVLIFDNSSITSSSTYQIWKQLLEEARISIDVASFYWNLRDPTAHSTSWQLRIIEIFNPVGREREQIKKA</sequence>
<dbReference type="PANTHER" id="PTHR10185">
    <property type="entry name" value="PHOSPHOLIPASE D - RELATED"/>
    <property type="match status" value="1"/>
</dbReference>